<reference evidence="2 3" key="1">
    <citation type="submission" date="2022-01" db="EMBL/GenBank/DDBJ databases">
        <authorList>
            <person name="Xiong W."/>
            <person name="Schranz E."/>
        </authorList>
    </citation>
    <scope>NUCLEOTIDE SEQUENCE [LARGE SCALE GENOMIC DNA]</scope>
</reference>
<organism evidence="2 3">
    <name type="scientific">Lactuca virosa</name>
    <dbReference type="NCBI Taxonomy" id="75947"/>
    <lineage>
        <taxon>Eukaryota</taxon>
        <taxon>Viridiplantae</taxon>
        <taxon>Streptophyta</taxon>
        <taxon>Embryophyta</taxon>
        <taxon>Tracheophyta</taxon>
        <taxon>Spermatophyta</taxon>
        <taxon>Magnoliopsida</taxon>
        <taxon>eudicotyledons</taxon>
        <taxon>Gunneridae</taxon>
        <taxon>Pentapetalae</taxon>
        <taxon>asterids</taxon>
        <taxon>campanulids</taxon>
        <taxon>Asterales</taxon>
        <taxon>Asteraceae</taxon>
        <taxon>Cichorioideae</taxon>
        <taxon>Cichorieae</taxon>
        <taxon>Lactucinae</taxon>
        <taxon>Lactuca</taxon>
    </lineage>
</organism>
<evidence type="ECO:0000313" key="3">
    <source>
        <dbReference type="Proteomes" id="UP001157418"/>
    </source>
</evidence>
<dbReference type="AlphaFoldDB" id="A0AAU9PJK1"/>
<accession>A0AAU9PJK1</accession>
<evidence type="ECO:0000256" key="1">
    <source>
        <dbReference type="SAM" id="MobiDB-lite"/>
    </source>
</evidence>
<sequence>MAPCLYGTAATFVEDIPVVIEARLRHQYLAIVAAPPLPGMQPAAATPPSDAIDAPVAGGNEESHVETESMSRRRRPSDVRLNRCCGREKGRSNLLLWVLMSLSPTPTPSLHLFPPSTVAVVTCAAAAGTTRWVVGLFVRSSVWV</sequence>
<feature type="region of interest" description="Disordered" evidence="1">
    <location>
        <begin position="42"/>
        <end position="78"/>
    </location>
</feature>
<feature type="compositionally biased region" description="Basic and acidic residues" evidence="1">
    <location>
        <begin position="61"/>
        <end position="78"/>
    </location>
</feature>
<evidence type="ECO:0000313" key="2">
    <source>
        <dbReference type="EMBL" id="CAH1450214.1"/>
    </source>
</evidence>
<protein>
    <submittedName>
        <fullName evidence="2">Uncharacterized protein</fullName>
    </submittedName>
</protein>
<dbReference type="EMBL" id="CAKMRJ010005634">
    <property type="protein sequence ID" value="CAH1450214.1"/>
    <property type="molecule type" value="Genomic_DNA"/>
</dbReference>
<proteinExistence type="predicted"/>
<dbReference type="Proteomes" id="UP001157418">
    <property type="component" value="Unassembled WGS sequence"/>
</dbReference>
<comment type="caution">
    <text evidence="2">The sequence shown here is derived from an EMBL/GenBank/DDBJ whole genome shotgun (WGS) entry which is preliminary data.</text>
</comment>
<gene>
    <name evidence="2" type="ORF">LVIROSA_LOCUS35650</name>
</gene>
<keyword evidence="3" id="KW-1185">Reference proteome</keyword>
<name>A0AAU9PJK1_9ASTR</name>